<accession>A0A953M2G4</accession>
<keyword evidence="1 11" id="KW-1003">Cell membrane</keyword>
<evidence type="ECO:0000313" key="13">
    <source>
        <dbReference type="EMBL" id="MBZ0157732.1"/>
    </source>
</evidence>
<evidence type="ECO:0000256" key="5">
    <source>
        <dbReference type="ARBA" id="ARBA00023136"/>
    </source>
</evidence>
<evidence type="ECO:0000313" key="14">
    <source>
        <dbReference type="Proteomes" id="UP000705867"/>
    </source>
</evidence>
<dbReference type="EC" id="4.1.1.65" evidence="11"/>
<dbReference type="NCBIfam" id="NF003678">
    <property type="entry name" value="PRK05305.1-2"/>
    <property type="match status" value="1"/>
</dbReference>
<dbReference type="EMBL" id="JAIOIV010000127">
    <property type="protein sequence ID" value="MBZ0157732.1"/>
    <property type="molecule type" value="Genomic_DNA"/>
</dbReference>
<keyword evidence="12" id="KW-1133">Transmembrane helix</keyword>
<dbReference type="PANTHER" id="PTHR35809">
    <property type="entry name" value="ARCHAETIDYLSERINE DECARBOXYLASE PROENZYME-RELATED"/>
    <property type="match status" value="1"/>
</dbReference>
<dbReference type="InterPro" id="IPR033175">
    <property type="entry name" value="PSD-A"/>
</dbReference>
<reference evidence="13" key="2">
    <citation type="submission" date="2021-08" db="EMBL/GenBank/DDBJ databases">
        <authorList>
            <person name="Dalcin Martins P."/>
        </authorList>
    </citation>
    <scope>NUCLEOTIDE SEQUENCE</scope>
    <source>
        <strain evidence="13">MAG_39</strain>
    </source>
</reference>
<keyword evidence="8 11" id="KW-0456">Lyase</keyword>
<dbReference type="Pfam" id="PF02666">
    <property type="entry name" value="PS_Dcarbxylase"/>
    <property type="match status" value="1"/>
</dbReference>
<comment type="similarity">
    <text evidence="11">Belongs to the phosphatidylserine decarboxylase family. PSD-A subfamily.</text>
</comment>
<evidence type="ECO:0000256" key="9">
    <source>
        <dbReference type="ARBA" id="ARBA00023264"/>
    </source>
</evidence>
<evidence type="ECO:0000256" key="7">
    <source>
        <dbReference type="ARBA" id="ARBA00023209"/>
    </source>
</evidence>
<gene>
    <name evidence="11" type="primary">psd</name>
    <name evidence="13" type="ORF">K8I29_16170</name>
</gene>
<comment type="PTM">
    <text evidence="11">Is synthesized initially as an inactive proenzyme. Formation of the active enzyme involves a self-maturation process in which the active site pyruvoyl group is generated from an internal serine residue via an autocatalytic post-translational modification. Two non-identical subunits are generated from the proenzyme in this reaction, and the pyruvate is formed at the N-terminus of the alpha chain, which is derived from the carboxyl end of the proenzyme. The post-translation cleavage follows an unusual pathway, termed non-hydrolytic serinolysis, in which the side chain hydroxyl group of the serine supplies its oxygen atom to form the C-terminus of the beta chain, while the remainder of the serine residue undergoes an oxidative deamination to produce ammonia and the pyruvoyl prosthetic group on the alpha chain.</text>
</comment>
<dbReference type="PANTHER" id="PTHR35809:SF1">
    <property type="entry name" value="ARCHAETIDYLSERINE DECARBOXYLASE PROENZYME-RELATED"/>
    <property type="match status" value="1"/>
</dbReference>
<keyword evidence="3 11" id="KW-0210">Decarboxylase</keyword>
<evidence type="ECO:0000256" key="4">
    <source>
        <dbReference type="ARBA" id="ARBA00023098"/>
    </source>
</evidence>
<protein>
    <recommendedName>
        <fullName evidence="11">Phosphatidylserine decarboxylase proenzyme</fullName>
        <ecNumber evidence="11">4.1.1.65</ecNumber>
    </recommendedName>
    <component>
        <recommendedName>
            <fullName evidence="11">Phosphatidylserine decarboxylase alpha chain</fullName>
        </recommendedName>
    </component>
    <component>
        <recommendedName>
            <fullName evidence="11">Phosphatidylserine decarboxylase beta chain</fullName>
        </recommendedName>
    </component>
</protein>
<dbReference type="Proteomes" id="UP000705867">
    <property type="component" value="Unassembled WGS sequence"/>
</dbReference>
<comment type="cofactor">
    <cofactor evidence="11">
        <name>pyruvate</name>
        <dbReference type="ChEBI" id="CHEBI:15361"/>
    </cofactor>
    <text evidence="11">Binds 1 pyruvoyl group covalently per subunit.</text>
</comment>
<dbReference type="NCBIfam" id="NF003685">
    <property type="entry name" value="PRK05305.2-5"/>
    <property type="match status" value="1"/>
</dbReference>
<dbReference type="AlphaFoldDB" id="A0A953M2G4"/>
<evidence type="ECO:0000256" key="2">
    <source>
        <dbReference type="ARBA" id="ARBA00022516"/>
    </source>
</evidence>
<evidence type="ECO:0000256" key="6">
    <source>
        <dbReference type="ARBA" id="ARBA00023145"/>
    </source>
</evidence>
<dbReference type="GO" id="GO:0005886">
    <property type="term" value="C:plasma membrane"/>
    <property type="evidence" value="ECO:0007669"/>
    <property type="project" value="UniProtKB-SubCell"/>
</dbReference>
<evidence type="ECO:0000256" key="1">
    <source>
        <dbReference type="ARBA" id="ARBA00022475"/>
    </source>
</evidence>
<comment type="caution">
    <text evidence="11">Lacks conserved residue(s) required for the propagation of feature annotation.</text>
</comment>
<feature type="chain" id="PRO_5038183727" description="Phosphatidylserine decarboxylase beta chain" evidence="11">
    <location>
        <begin position="1"/>
        <end position="176"/>
    </location>
</feature>
<feature type="modified residue" description="Pyruvic acid (Ser); by autocatalysis" evidence="11">
    <location>
        <position position="177"/>
    </location>
</feature>
<keyword evidence="4 11" id="KW-0443">Lipid metabolism</keyword>
<dbReference type="GO" id="GO:0004609">
    <property type="term" value="F:phosphatidylserine decarboxylase activity"/>
    <property type="evidence" value="ECO:0007669"/>
    <property type="project" value="UniProtKB-UniRule"/>
</dbReference>
<proteinExistence type="inferred from homology"/>
<evidence type="ECO:0000256" key="12">
    <source>
        <dbReference type="SAM" id="Phobius"/>
    </source>
</evidence>
<evidence type="ECO:0000256" key="11">
    <source>
        <dbReference type="HAMAP-Rule" id="MF_00664"/>
    </source>
</evidence>
<keyword evidence="6 11" id="KW-0865">Zymogen</keyword>
<evidence type="ECO:0000256" key="8">
    <source>
        <dbReference type="ARBA" id="ARBA00023239"/>
    </source>
</evidence>
<sequence length="216" mass="23596">MKFAPEGYPFFAFFGGITVLSFLAGGPWIALVPFLLTLFMGYFFRDPERSIPGGEEAFVSPADGRIIQIRPVEEAQYLKGRAVEISIFMSPLNVHVNRAPCDGVVEAVVHSPGKFLSAFKPEASLCNENIVMLLKGKECRVLVRQVAGAIARRAVCRVRAGHSLKKGERYGIIKFSSRLDVFLPENTVITVQVGDKVRAGETILGHLKKGENSGSA</sequence>
<organism evidence="13 14">
    <name type="scientific">Candidatus Nitrobium versatile</name>
    <dbReference type="NCBI Taxonomy" id="2884831"/>
    <lineage>
        <taxon>Bacteria</taxon>
        <taxon>Pseudomonadati</taxon>
        <taxon>Nitrospirota</taxon>
        <taxon>Nitrospiria</taxon>
        <taxon>Nitrospirales</taxon>
        <taxon>Nitrospiraceae</taxon>
        <taxon>Candidatus Nitrobium</taxon>
    </lineage>
</organism>
<keyword evidence="12" id="KW-0812">Transmembrane</keyword>
<keyword evidence="9 11" id="KW-1208">Phospholipid metabolism</keyword>
<reference evidence="13" key="1">
    <citation type="journal article" date="2021" name="bioRxiv">
        <title>Unraveling nitrogen, sulfur and carbon metabolic pathways and microbial community transcriptional responses to substrate deprivation and toxicity stresses in a bioreactor mimicking anoxic brackish coastal sediment conditions.</title>
        <authorList>
            <person name="Martins P.D."/>
            <person name="Echeveste M.J."/>
            <person name="Arshad A."/>
            <person name="Kurth J."/>
            <person name="Ouboter H."/>
            <person name="Jetten M.S.M."/>
            <person name="Welte C.U."/>
        </authorList>
    </citation>
    <scope>NUCLEOTIDE SEQUENCE</scope>
    <source>
        <strain evidence="13">MAG_39</strain>
    </source>
</reference>
<comment type="function">
    <text evidence="11">Catalyzes the formation of phosphatidylethanolamine (PtdEtn) from phosphatidylserine (PtdSer).</text>
</comment>
<evidence type="ECO:0000256" key="3">
    <source>
        <dbReference type="ARBA" id="ARBA00022793"/>
    </source>
</evidence>
<feature type="transmembrane region" description="Helical" evidence="12">
    <location>
        <begin position="12"/>
        <end position="44"/>
    </location>
</feature>
<comment type="catalytic activity">
    <reaction evidence="11">
        <text>a 1,2-diacyl-sn-glycero-3-phospho-L-serine + H(+) = a 1,2-diacyl-sn-glycero-3-phosphoethanolamine + CO2</text>
        <dbReference type="Rhea" id="RHEA:20828"/>
        <dbReference type="ChEBI" id="CHEBI:15378"/>
        <dbReference type="ChEBI" id="CHEBI:16526"/>
        <dbReference type="ChEBI" id="CHEBI:57262"/>
        <dbReference type="ChEBI" id="CHEBI:64612"/>
        <dbReference type="EC" id="4.1.1.65"/>
    </reaction>
</comment>
<comment type="caution">
    <text evidence="13">The sequence shown here is derived from an EMBL/GenBank/DDBJ whole genome shotgun (WGS) entry which is preliminary data.</text>
</comment>
<feature type="chain" id="PRO_5038183728" description="Phosphatidylserine decarboxylase alpha chain" evidence="11">
    <location>
        <begin position="177"/>
        <end position="216"/>
    </location>
</feature>
<dbReference type="InterPro" id="IPR003817">
    <property type="entry name" value="PS_Dcarbxylase"/>
</dbReference>
<feature type="active site" description="Schiff-base intermediate with substrate; via pyruvic acid" evidence="11">
    <location>
        <position position="177"/>
    </location>
</feature>
<comment type="pathway">
    <text evidence="11">Phospholipid metabolism; phosphatidylethanolamine biosynthesis; phosphatidylethanolamine from CDP-diacylglycerol: step 2/2.</text>
</comment>
<comment type="subcellular location">
    <subcellularLocation>
        <location evidence="11">Cell membrane</location>
        <topology evidence="11">Peripheral membrane protein</topology>
    </subcellularLocation>
</comment>
<keyword evidence="5 11" id="KW-0472">Membrane</keyword>
<evidence type="ECO:0000256" key="10">
    <source>
        <dbReference type="ARBA" id="ARBA00023317"/>
    </source>
</evidence>
<dbReference type="GO" id="GO:0006646">
    <property type="term" value="P:phosphatidylethanolamine biosynthetic process"/>
    <property type="evidence" value="ECO:0007669"/>
    <property type="project" value="UniProtKB-UniRule"/>
</dbReference>
<keyword evidence="7 11" id="KW-0594">Phospholipid biosynthesis</keyword>
<keyword evidence="10 11" id="KW-0670">Pyruvate</keyword>
<dbReference type="HAMAP" id="MF_00664">
    <property type="entry name" value="PS_decarb_PSD_A"/>
    <property type="match status" value="1"/>
</dbReference>
<comment type="subunit">
    <text evidence="11">Heterodimer of a large membrane-associated beta subunit and a small pyruvoyl-containing alpha subunit.</text>
</comment>
<name>A0A953M2G4_9BACT</name>
<keyword evidence="2 11" id="KW-0444">Lipid biosynthesis</keyword>